<reference evidence="2" key="1">
    <citation type="submission" date="2022-11" db="EMBL/GenBank/DDBJ databases">
        <title>Corynebacterium sp. isolated from Penguins.</title>
        <authorList>
            <person name="Sedlar K."/>
            <person name="Svec P."/>
        </authorList>
    </citation>
    <scope>NUCLEOTIDE SEQUENCE</scope>
    <source>
        <strain evidence="2">P7003</strain>
    </source>
</reference>
<evidence type="ECO:0000313" key="2">
    <source>
        <dbReference type="EMBL" id="MCX7444379.1"/>
    </source>
</evidence>
<dbReference type="EMBL" id="JAPMKV010000002">
    <property type="protein sequence ID" value="MCX7444379.1"/>
    <property type="molecule type" value="Genomic_DNA"/>
</dbReference>
<evidence type="ECO:0000313" key="3">
    <source>
        <dbReference type="Proteomes" id="UP001081709"/>
    </source>
</evidence>
<protein>
    <recommendedName>
        <fullName evidence="4">Tail assembly chaperone</fullName>
    </recommendedName>
</protein>
<dbReference type="RefSeq" id="WP_267186273.1">
    <property type="nucleotide sequence ID" value="NZ_JAPMKV010000002.1"/>
</dbReference>
<accession>A0ABT3WTV8</accession>
<feature type="region of interest" description="Disordered" evidence="1">
    <location>
        <begin position="1"/>
        <end position="33"/>
    </location>
</feature>
<evidence type="ECO:0008006" key="4">
    <source>
        <dbReference type="Google" id="ProtNLM"/>
    </source>
</evidence>
<comment type="caution">
    <text evidence="2">The sequence shown here is derived from an EMBL/GenBank/DDBJ whole genome shotgun (WGS) entry which is preliminary data.</text>
</comment>
<gene>
    <name evidence="2" type="ORF">OS125_03855</name>
</gene>
<proteinExistence type="predicted"/>
<keyword evidence="3" id="KW-1185">Reference proteome</keyword>
<organism evidence="2 3">
    <name type="scientific">Corynebacterium pygosceleis</name>
    <dbReference type="NCBI Taxonomy" id="2800406"/>
    <lineage>
        <taxon>Bacteria</taxon>
        <taxon>Bacillati</taxon>
        <taxon>Actinomycetota</taxon>
        <taxon>Actinomycetes</taxon>
        <taxon>Mycobacteriales</taxon>
        <taxon>Corynebacteriaceae</taxon>
        <taxon>Corynebacterium</taxon>
    </lineage>
</organism>
<name>A0ABT3WTV8_9CORY</name>
<feature type="compositionally biased region" description="Acidic residues" evidence="1">
    <location>
        <begin position="22"/>
        <end position="32"/>
    </location>
</feature>
<evidence type="ECO:0000256" key="1">
    <source>
        <dbReference type="SAM" id="MobiDB-lite"/>
    </source>
</evidence>
<sequence length="177" mass="19338">MKLTKPFGRTLHMLSTAPQDIDPADQEDDATGTDENTVVELTGDQWNQLCALAGVDTDTTPDAAITALGGLLADQDDAHSLTVRVDRGTLTELQSAAAYGMQAKAKEQDAERVAFVEDAIKRHKISSAGRDMWIKRMRADEDVTRKMLSEIPDETFPVVEIGHNAPVADDYGPSWVR</sequence>
<dbReference type="Proteomes" id="UP001081709">
    <property type="component" value="Unassembled WGS sequence"/>
</dbReference>